<keyword evidence="3" id="KW-1185">Reference proteome</keyword>
<dbReference type="RefSeq" id="WP_176161499.1">
    <property type="nucleotide sequence ID" value="NZ_CP054929.1"/>
</dbReference>
<dbReference type="PANTHER" id="PTHR43162">
    <property type="match status" value="1"/>
</dbReference>
<sequence length="287" mass="30912">MTDNGSLRDSDFLVLGGTGKTGRRVVERLRERGLTVRVASRSAEGGRQRFVWEEEDTWDPALAGVGAVYLVPPGELTSPESASAVRAFAARAVAAGVRRVVLLSAREGEAVIDGERAVRESGVAEWTVLRPSWFAQNFSEDFFLPAVLAGEVRLSTGDGQEPFIDVEDIADVAVAVLTEEGHAGQTYELSGPRLLTFGEVVAEIAKATGREIHYTALDEERFTAESARAGVEPHFVEVLRRLFAVIRNGENAYLSDGVQRVLGREPRDIAGYVEATAASGAWAQPAA</sequence>
<dbReference type="PANTHER" id="PTHR43162:SF1">
    <property type="entry name" value="PRESTALK A DIFFERENTIATION PROTEIN A"/>
    <property type="match status" value="1"/>
</dbReference>
<dbReference type="InterPro" id="IPR016040">
    <property type="entry name" value="NAD(P)-bd_dom"/>
</dbReference>
<dbReference type="Gene3D" id="3.40.50.720">
    <property type="entry name" value="NAD(P)-binding Rossmann-like Domain"/>
    <property type="match status" value="1"/>
</dbReference>
<gene>
    <name evidence="2" type="ORF">HUT08_09590</name>
</gene>
<proteinExistence type="predicted"/>
<dbReference type="SUPFAM" id="SSF51735">
    <property type="entry name" value="NAD(P)-binding Rossmann-fold domains"/>
    <property type="match status" value="1"/>
</dbReference>
<organism evidence="2 3">
    <name type="scientific">Streptomyces buecherae</name>
    <dbReference type="NCBI Taxonomy" id="2763006"/>
    <lineage>
        <taxon>Bacteria</taxon>
        <taxon>Bacillati</taxon>
        <taxon>Actinomycetota</taxon>
        <taxon>Actinomycetes</taxon>
        <taxon>Kitasatosporales</taxon>
        <taxon>Streptomycetaceae</taxon>
        <taxon>Streptomyces</taxon>
    </lineage>
</organism>
<reference evidence="2 3" key="1">
    <citation type="submission" date="2020-06" db="EMBL/GenBank/DDBJ databases">
        <title>Genome mining for natural products.</title>
        <authorList>
            <person name="Zhang B."/>
            <person name="Shi J."/>
            <person name="Ge H."/>
        </authorList>
    </citation>
    <scope>NUCLEOTIDE SEQUENCE [LARGE SCALE GENOMIC DNA]</scope>
    <source>
        <strain evidence="2 3">NA00687</strain>
    </source>
</reference>
<dbReference type="Gene3D" id="3.90.25.10">
    <property type="entry name" value="UDP-galactose 4-epimerase, domain 1"/>
    <property type="match status" value="1"/>
</dbReference>
<dbReference type="Proteomes" id="UP000509303">
    <property type="component" value="Chromosome"/>
</dbReference>
<dbReference type="EMBL" id="CP054929">
    <property type="protein sequence ID" value="QKW49765.1"/>
    <property type="molecule type" value="Genomic_DNA"/>
</dbReference>
<evidence type="ECO:0000313" key="3">
    <source>
        <dbReference type="Proteomes" id="UP000509303"/>
    </source>
</evidence>
<protein>
    <submittedName>
        <fullName evidence="2">NAD(P)H-binding protein</fullName>
    </submittedName>
</protein>
<name>A0A7H8N5I9_9ACTN</name>
<evidence type="ECO:0000313" key="2">
    <source>
        <dbReference type="EMBL" id="QKW49765.1"/>
    </source>
</evidence>
<dbReference type="InterPro" id="IPR051604">
    <property type="entry name" value="Ergot_Alk_Oxidoreductase"/>
</dbReference>
<evidence type="ECO:0000259" key="1">
    <source>
        <dbReference type="Pfam" id="PF13460"/>
    </source>
</evidence>
<dbReference type="Pfam" id="PF13460">
    <property type="entry name" value="NAD_binding_10"/>
    <property type="match status" value="1"/>
</dbReference>
<accession>A0A7H8N5I9</accession>
<dbReference type="InterPro" id="IPR036291">
    <property type="entry name" value="NAD(P)-bd_dom_sf"/>
</dbReference>
<feature type="domain" description="NAD(P)-binding" evidence="1">
    <location>
        <begin position="16"/>
        <end position="179"/>
    </location>
</feature>
<dbReference type="AlphaFoldDB" id="A0A7H8N5I9"/>